<evidence type="ECO:0000313" key="3">
    <source>
        <dbReference type="EMBL" id="STY24459.1"/>
    </source>
</evidence>
<organism evidence="3 5">
    <name type="scientific">Legionella steigerwaltii</name>
    <dbReference type="NCBI Taxonomy" id="460"/>
    <lineage>
        <taxon>Bacteria</taxon>
        <taxon>Pseudomonadati</taxon>
        <taxon>Pseudomonadota</taxon>
        <taxon>Gammaproteobacteria</taxon>
        <taxon>Legionellales</taxon>
        <taxon>Legionellaceae</taxon>
        <taxon>Legionella</taxon>
    </lineage>
</organism>
<feature type="compositionally biased region" description="Basic and acidic residues" evidence="1">
    <location>
        <begin position="317"/>
        <end position="327"/>
    </location>
</feature>
<dbReference type="AlphaFoldDB" id="A0A378LFA6"/>
<dbReference type="EMBL" id="UGOY01000001">
    <property type="protein sequence ID" value="STY24459.1"/>
    <property type="molecule type" value="Genomic_DNA"/>
</dbReference>
<dbReference type="OrthoDB" id="5653025at2"/>
<accession>A0A378LFA6</accession>
<name>A0A378LFA6_9GAMM</name>
<dbReference type="RefSeq" id="WP_058477105.1">
    <property type="nucleotide sequence ID" value="NZ_CAAAIO010000029.1"/>
</dbReference>
<gene>
    <name evidence="2" type="ORF">Lstg_1542</name>
    <name evidence="3" type="ORF">NCTC11991_03084</name>
</gene>
<keyword evidence="4" id="KW-1185">Reference proteome</keyword>
<feature type="compositionally biased region" description="Polar residues" evidence="1">
    <location>
        <begin position="338"/>
        <end position="351"/>
    </location>
</feature>
<dbReference type="Proteomes" id="UP000054820">
    <property type="component" value="Unassembled WGS sequence"/>
</dbReference>
<protein>
    <submittedName>
        <fullName evidence="2">Dot/Icm T4SS effector</fullName>
    </submittedName>
    <submittedName>
        <fullName evidence="3">Dot/Icm secretion system substrate</fullName>
    </submittedName>
</protein>
<evidence type="ECO:0000256" key="1">
    <source>
        <dbReference type="SAM" id="MobiDB-lite"/>
    </source>
</evidence>
<feature type="region of interest" description="Disordered" evidence="1">
    <location>
        <begin position="299"/>
        <end position="384"/>
    </location>
</feature>
<reference evidence="3 5" key="2">
    <citation type="submission" date="2018-06" db="EMBL/GenBank/DDBJ databases">
        <authorList>
            <consortium name="Pathogen Informatics"/>
            <person name="Doyle S."/>
        </authorList>
    </citation>
    <scope>NUCLEOTIDE SEQUENCE [LARGE SCALE GENOMIC DNA]</scope>
    <source>
        <strain evidence="3 5">NCTC11991</strain>
    </source>
</reference>
<evidence type="ECO:0000313" key="2">
    <source>
        <dbReference type="EMBL" id="KTD77819.1"/>
    </source>
</evidence>
<dbReference type="EMBL" id="LNYZ01000012">
    <property type="protein sequence ID" value="KTD77819.1"/>
    <property type="molecule type" value="Genomic_DNA"/>
</dbReference>
<feature type="compositionally biased region" description="Basic and acidic residues" evidence="1">
    <location>
        <begin position="359"/>
        <end position="372"/>
    </location>
</feature>
<reference evidence="2 4" key="1">
    <citation type="submission" date="2015-11" db="EMBL/GenBank/DDBJ databases">
        <title>Genomic analysis of 38 Legionella species identifies large and diverse effector repertoires.</title>
        <authorList>
            <person name="Burstein D."/>
            <person name="Amaro F."/>
            <person name="Zusman T."/>
            <person name="Lifshitz Z."/>
            <person name="Cohen O."/>
            <person name="Gilbert J.A."/>
            <person name="Pupko T."/>
            <person name="Shuman H.A."/>
            <person name="Segal G."/>
        </authorList>
    </citation>
    <scope>NUCLEOTIDE SEQUENCE [LARGE SCALE GENOMIC DNA]</scope>
    <source>
        <strain evidence="2 4">SC-18-C9</strain>
    </source>
</reference>
<dbReference type="Proteomes" id="UP000255110">
    <property type="component" value="Unassembled WGS sequence"/>
</dbReference>
<sequence>MTIRYISFGIDGGLFNKNYLNADHENFAKHLGNAVLVHNKAFLDTLKEQNKHFDSVYAFLYSNRQSYEVDLTNVGTHNRFKGSAFSTIETVCQDLGIVFDPFLLADLYNQLPYGTAFNKAIAEVKNGNYIDNPDNEGHPTCPFDQDKTALLFAQLQKAAVDAATQHPGEDIVFDVFDAHQPNLEYTKRFFSENKHLIPKGVTLNLNHYDGGEPTLCSSIDGEGVVYFNFAKHTIKLLEKGFSEREEYAKLSIHPENPKTLMDFVAQYFARHPDLFQEERVPTEVTERVQLTCRELGLDETALKGSHAPSDAGSAAQEGEKEVEKAGDSQHALPAGESMTVNSQTSPSNPGLSQHGFYAADDKEGQEKAEPSTKKPSPMRSCTLF</sequence>
<evidence type="ECO:0000313" key="4">
    <source>
        <dbReference type="Proteomes" id="UP000054820"/>
    </source>
</evidence>
<evidence type="ECO:0000313" key="5">
    <source>
        <dbReference type="Proteomes" id="UP000255110"/>
    </source>
</evidence>
<proteinExistence type="predicted"/>